<feature type="transmembrane region" description="Helical" evidence="1">
    <location>
        <begin position="38"/>
        <end position="59"/>
    </location>
</feature>
<keyword evidence="1" id="KW-0812">Transmembrane</keyword>
<keyword evidence="1" id="KW-0472">Membrane</keyword>
<evidence type="ECO:0000313" key="3">
    <source>
        <dbReference type="Proteomes" id="UP000708208"/>
    </source>
</evidence>
<dbReference type="AlphaFoldDB" id="A0A8J2NUK9"/>
<reference evidence="2" key="1">
    <citation type="submission" date="2021-06" db="EMBL/GenBank/DDBJ databases">
        <authorList>
            <person name="Hodson N. C."/>
            <person name="Mongue J. A."/>
            <person name="Jaron S. K."/>
        </authorList>
    </citation>
    <scope>NUCLEOTIDE SEQUENCE</scope>
</reference>
<evidence type="ECO:0000256" key="1">
    <source>
        <dbReference type="SAM" id="Phobius"/>
    </source>
</evidence>
<comment type="caution">
    <text evidence="2">The sequence shown here is derived from an EMBL/GenBank/DDBJ whole genome shotgun (WGS) entry which is preliminary data.</text>
</comment>
<dbReference type="EMBL" id="CAJVCH010030826">
    <property type="protein sequence ID" value="CAG7709911.1"/>
    <property type="molecule type" value="Genomic_DNA"/>
</dbReference>
<evidence type="ECO:0000313" key="2">
    <source>
        <dbReference type="EMBL" id="CAG7709911.1"/>
    </source>
</evidence>
<keyword evidence="3" id="KW-1185">Reference proteome</keyword>
<organism evidence="2 3">
    <name type="scientific">Allacma fusca</name>
    <dbReference type="NCBI Taxonomy" id="39272"/>
    <lineage>
        <taxon>Eukaryota</taxon>
        <taxon>Metazoa</taxon>
        <taxon>Ecdysozoa</taxon>
        <taxon>Arthropoda</taxon>
        <taxon>Hexapoda</taxon>
        <taxon>Collembola</taxon>
        <taxon>Symphypleona</taxon>
        <taxon>Sminthuridae</taxon>
        <taxon>Allacma</taxon>
    </lineage>
</organism>
<name>A0A8J2NUK9_9HEXA</name>
<accession>A0A8J2NUK9</accession>
<sequence length="94" mass="10661">MNPGRARREGKLTYFFLAVVVCYIGTGGFPLFKDSPASINITVLFRSISLDLCSLYYCAYGQPQDARRRDDERAADGDNCNIYPFLYPCLYIRG</sequence>
<dbReference type="Proteomes" id="UP000708208">
    <property type="component" value="Unassembled WGS sequence"/>
</dbReference>
<feature type="transmembrane region" description="Helical" evidence="1">
    <location>
        <begin position="12"/>
        <end position="32"/>
    </location>
</feature>
<protein>
    <submittedName>
        <fullName evidence="2">Uncharacterized protein</fullName>
    </submittedName>
</protein>
<proteinExistence type="predicted"/>
<gene>
    <name evidence="2" type="ORF">AFUS01_LOCUS4894</name>
</gene>
<keyword evidence="1" id="KW-1133">Transmembrane helix</keyword>